<name>A0A974CTY5_XENLA</name>
<dbReference type="AlphaFoldDB" id="A0A974CTY5"/>
<proteinExistence type="predicted"/>
<accession>A0A974CTY5</accession>
<dbReference type="Proteomes" id="UP000694892">
    <property type="component" value="Chromosome 5L"/>
</dbReference>
<evidence type="ECO:0000313" key="2">
    <source>
        <dbReference type="Proteomes" id="UP000694892"/>
    </source>
</evidence>
<reference evidence="2" key="1">
    <citation type="journal article" date="2016" name="Nature">
        <title>Genome evolution in the allotetraploid frog Xenopus laevis.</title>
        <authorList>
            <person name="Session A.M."/>
            <person name="Uno Y."/>
            <person name="Kwon T."/>
            <person name="Chapman J.A."/>
            <person name="Toyoda A."/>
            <person name="Takahashi S."/>
            <person name="Fukui A."/>
            <person name="Hikosaka A."/>
            <person name="Suzuki A."/>
            <person name="Kondo M."/>
            <person name="van Heeringen S.J."/>
            <person name="Quigley I."/>
            <person name="Heinz S."/>
            <person name="Ogino H."/>
            <person name="Ochi H."/>
            <person name="Hellsten U."/>
            <person name="Lyons J.B."/>
            <person name="Simakov O."/>
            <person name="Putnam N."/>
            <person name="Stites J."/>
            <person name="Kuroki Y."/>
            <person name="Tanaka T."/>
            <person name="Michiue T."/>
            <person name="Watanabe M."/>
            <person name="Bogdanovic O."/>
            <person name="Lister R."/>
            <person name="Georgiou G."/>
            <person name="Paranjpe S.S."/>
            <person name="van Kruijsbergen I."/>
            <person name="Shu S."/>
            <person name="Carlson J."/>
            <person name="Kinoshita T."/>
            <person name="Ohta Y."/>
            <person name="Mawaribuchi S."/>
            <person name="Jenkins J."/>
            <person name="Grimwood J."/>
            <person name="Schmutz J."/>
            <person name="Mitros T."/>
            <person name="Mozaffari S.V."/>
            <person name="Suzuki Y."/>
            <person name="Haramoto Y."/>
            <person name="Yamamoto T.S."/>
            <person name="Takagi C."/>
            <person name="Heald R."/>
            <person name="Miller K."/>
            <person name="Haudenschild C."/>
            <person name="Kitzman J."/>
            <person name="Nakayama T."/>
            <person name="Izutsu Y."/>
            <person name="Robert J."/>
            <person name="Fortriede J."/>
            <person name="Burns K."/>
            <person name="Lotay V."/>
            <person name="Karimi K."/>
            <person name="Yasuoka Y."/>
            <person name="Dichmann D.S."/>
            <person name="Flajnik M.F."/>
            <person name="Houston D.W."/>
            <person name="Shendure J."/>
            <person name="DuPasquier L."/>
            <person name="Vize P.D."/>
            <person name="Zorn A.M."/>
            <person name="Ito M."/>
            <person name="Marcotte E.M."/>
            <person name="Wallingford J.B."/>
            <person name="Ito Y."/>
            <person name="Asashima M."/>
            <person name="Ueno N."/>
            <person name="Matsuda Y."/>
            <person name="Veenstra G.J."/>
            <person name="Fujiyama A."/>
            <person name="Harland R.M."/>
            <person name="Taira M."/>
            <person name="Rokhsar D.S."/>
        </authorList>
    </citation>
    <scope>NUCLEOTIDE SEQUENCE [LARGE SCALE GENOMIC DNA]</scope>
    <source>
        <strain evidence="2">J</strain>
    </source>
</reference>
<gene>
    <name evidence="1" type="ORF">XELAEV_18026544mg</name>
</gene>
<sequence>MDLIMLFIFLTSDRKRSLLITSARKIKWNLKRTYMRLPLNLHSGSCTEKKKKKKKPFTLRSLACKKFLAKETSLPSMELTISIPLSNILKHRGNMPTLVHYNYRDISFSECPCERIFLFLIK</sequence>
<evidence type="ECO:0000313" key="1">
    <source>
        <dbReference type="EMBL" id="OCT79734.1"/>
    </source>
</evidence>
<dbReference type="EMBL" id="CM004474">
    <property type="protein sequence ID" value="OCT79734.1"/>
    <property type="molecule type" value="Genomic_DNA"/>
</dbReference>
<protein>
    <submittedName>
        <fullName evidence="1">Uncharacterized protein</fullName>
    </submittedName>
</protein>
<organism evidence="1 2">
    <name type="scientific">Xenopus laevis</name>
    <name type="common">African clawed frog</name>
    <dbReference type="NCBI Taxonomy" id="8355"/>
    <lineage>
        <taxon>Eukaryota</taxon>
        <taxon>Metazoa</taxon>
        <taxon>Chordata</taxon>
        <taxon>Craniata</taxon>
        <taxon>Vertebrata</taxon>
        <taxon>Euteleostomi</taxon>
        <taxon>Amphibia</taxon>
        <taxon>Batrachia</taxon>
        <taxon>Anura</taxon>
        <taxon>Pipoidea</taxon>
        <taxon>Pipidae</taxon>
        <taxon>Xenopodinae</taxon>
        <taxon>Xenopus</taxon>
        <taxon>Xenopus</taxon>
    </lineage>
</organism>